<dbReference type="Pfam" id="PF00593">
    <property type="entry name" value="TonB_dep_Rec_b-barrel"/>
    <property type="match status" value="1"/>
</dbReference>
<reference evidence="19 20" key="1">
    <citation type="submission" date="2018-08" db="EMBL/GenBank/DDBJ databases">
        <title>Recombination of ecologically and evolutionarily significant loci maintains genetic cohesion in the Pseudomonas syringae species complex.</title>
        <authorList>
            <person name="Dillon M."/>
            <person name="Thakur S."/>
            <person name="Almeida R.N.D."/>
            <person name="Weir B.S."/>
            <person name="Guttman D.S."/>
        </authorList>
    </citation>
    <scope>NUCLEOTIDE SEQUENCE [LARGE SCALE GENOMIC DNA]</scope>
    <source>
        <strain evidence="19 20">ICMP 4086</strain>
    </source>
</reference>
<dbReference type="Gene3D" id="2.170.130.10">
    <property type="entry name" value="TonB-dependent receptor, plug domain"/>
    <property type="match status" value="1"/>
</dbReference>
<dbReference type="PROSITE" id="PS52016">
    <property type="entry name" value="TONB_DEPENDENT_REC_3"/>
    <property type="match status" value="1"/>
</dbReference>
<dbReference type="GO" id="GO:0009279">
    <property type="term" value="C:cell outer membrane"/>
    <property type="evidence" value="ECO:0007669"/>
    <property type="project" value="UniProtKB-SubCell"/>
</dbReference>
<dbReference type="NCBIfam" id="TIGR01783">
    <property type="entry name" value="TonB-siderophor"/>
    <property type="match status" value="1"/>
</dbReference>
<dbReference type="Gene3D" id="2.40.170.20">
    <property type="entry name" value="TonB-dependent receptor, beta-barrel domain"/>
    <property type="match status" value="1"/>
</dbReference>
<dbReference type="OrthoDB" id="8663017at2"/>
<dbReference type="InterPro" id="IPR039426">
    <property type="entry name" value="TonB-dep_rcpt-like"/>
</dbReference>
<evidence type="ECO:0000256" key="6">
    <source>
        <dbReference type="ARBA" id="ARBA00022692"/>
    </source>
</evidence>
<protein>
    <submittedName>
        <fullName evidence="19">TonB-dependent siderophore receptor</fullName>
    </submittedName>
</protein>
<evidence type="ECO:0000256" key="12">
    <source>
        <dbReference type="ARBA" id="ARBA00023170"/>
    </source>
</evidence>
<dbReference type="InterPro" id="IPR037066">
    <property type="entry name" value="Plug_dom_sf"/>
</dbReference>
<comment type="subcellular location">
    <subcellularLocation>
        <location evidence="1 14">Cell outer membrane</location>
        <topology evidence="1 14">Multi-pass membrane protein</topology>
    </subcellularLocation>
</comment>
<dbReference type="PANTHER" id="PTHR32552:SF74">
    <property type="entry name" value="HYDROXAMATE SIDEROPHORE RECEPTOR FHUE"/>
    <property type="match status" value="1"/>
</dbReference>
<evidence type="ECO:0000256" key="16">
    <source>
        <dbReference type="RuleBase" id="RU003357"/>
    </source>
</evidence>
<dbReference type="InterPro" id="IPR000531">
    <property type="entry name" value="Beta-barrel_TonB"/>
</dbReference>
<keyword evidence="11 14" id="KW-0472">Membrane</keyword>
<comment type="similarity">
    <text evidence="2 14 16">Belongs to the TonB-dependent receptor family.</text>
</comment>
<evidence type="ECO:0000313" key="19">
    <source>
        <dbReference type="EMBL" id="RMM04882.1"/>
    </source>
</evidence>
<evidence type="ECO:0000256" key="11">
    <source>
        <dbReference type="ARBA" id="ARBA00023136"/>
    </source>
</evidence>
<evidence type="ECO:0000256" key="8">
    <source>
        <dbReference type="ARBA" id="ARBA00023004"/>
    </source>
</evidence>
<keyword evidence="8" id="KW-0408">Iron</keyword>
<organism evidence="19 20">
    <name type="scientific">Pseudomonas caricapapayae</name>
    <dbReference type="NCBI Taxonomy" id="46678"/>
    <lineage>
        <taxon>Bacteria</taxon>
        <taxon>Pseudomonadati</taxon>
        <taxon>Pseudomonadota</taxon>
        <taxon>Gammaproteobacteria</taxon>
        <taxon>Pseudomonadales</taxon>
        <taxon>Pseudomonadaceae</taxon>
        <taxon>Pseudomonas</taxon>
    </lineage>
</organism>
<dbReference type="GO" id="GO:0015344">
    <property type="term" value="F:siderophore uptake transmembrane transporter activity"/>
    <property type="evidence" value="ECO:0007669"/>
    <property type="project" value="TreeGrafter"/>
</dbReference>
<keyword evidence="12 19" id="KW-0675">Receptor</keyword>
<evidence type="ECO:0000256" key="7">
    <source>
        <dbReference type="ARBA" id="ARBA00022729"/>
    </source>
</evidence>
<dbReference type="EMBL" id="RBOC01000176">
    <property type="protein sequence ID" value="RMM04882.1"/>
    <property type="molecule type" value="Genomic_DNA"/>
</dbReference>
<proteinExistence type="inferred from homology"/>
<evidence type="ECO:0000313" key="20">
    <source>
        <dbReference type="Proteomes" id="UP000278587"/>
    </source>
</evidence>
<evidence type="ECO:0000259" key="18">
    <source>
        <dbReference type="Pfam" id="PF07715"/>
    </source>
</evidence>
<dbReference type="GO" id="GO:0015891">
    <property type="term" value="P:siderophore transport"/>
    <property type="evidence" value="ECO:0007669"/>
    <property type="project" value="InterPro"/>
</dbReference>
<keyword evidence="4 14" id="KW-1134">Transmembrane beta strand</keyword>
<comment type="caution">
    <text evidence="19">The sequence shown here is derived from an EMBL/GenBank/DDBJ whole genome shotgun (WGS) entry which is preliminary data.</text>
</comment>
<evidence type="ECO:0000259" key="17">
    <source>
        <dbReference type="Pfam" id="PF00593"/>
    </source>
</evidence>
<name>A0A0P9K5U0_9PSED</name>
<evidence type="ECO:0000256" key="2">
    <source>
        <dbReference type="ARBA" id="ARBA00009810"/>
    </source>
</evidence>
<evidence type="ECO:0000256" key="4">
    <source>
        <dbReference type="ARBA" id="ARBA00022452"/>
    </source>
</evidence>
<dbReference type="InterPro" id="IPR036942">
    <property type="entry name" value="Beta-barrel_TonB_sf"/>
</dbReference>
<dbReference type="PROSITE" id="PS01156">
    <property type="entry name" value="TONB_DEPENDENT_REC_2"/>
    <property type="match status" value="1"/>
</dbReference>
<evidence type="ECO:0000256" key="14">
    <source>
        <dbReference type="PROSITE-ProRule" id="PRU01360"/>
    </source>
</evidence>
<feature type="short sequence motif" description="TonB C-terminal box" evidence="15">
    <location>
        <begin position="689"/>
        <end position="706"/>
    </location>
</feature>
<dbReference type="PANTHER" id="PTHR32552">
    <property type="entry name" value="FERRICHROME IRON RECEPTOR-RELATED"/>
    <property type="match status" value="1"/>
</dbReference>
<gene>
    <name evidence="19" type="ORF">ALQ84_00247</name>
</gene>
<evidence type="ECO:0000256" key="1">
    <source>
        <dbReference type="ARBA" id="ARBA00004571"/>
    </source>
</evidence>
<evidence type="ECO:0000256" key="13">
    <source>
        <dbReference type="ARBA" id="ARBA00023237"/>
    </source>
</evidence>
<evidence type="ECO:0000256" key="10">
    <source>
        <dbReference type="ARBA" id="ARBA00023077"/>
    </source>
</evidence>
<evidence type="ECO:0000256" key="3">
    <source>
        <dbReference type="ARBA" id="ARBA00022448"/>
    </source>
</evidence>
<keyword evidence="10 16" id="KW-0798">TonB box</keyword>
<sequence>MRITSSLPNSALTLIALGILNSAFADDSTLNLPSTTISTSAEDQESAPPGYQAKPDRSTTRLNLTARETPQGVTSIKREQMDDFKLDSVRDVLDSTPGVNVQKVETDRTYFTARGFDITNFQYDGVGMQMTGGLLVGDVDMATYEQVDILHGANGLMTGSGNPSATVNFVRKRPTYETQAKIDLSAGSWDKRRVDIDLSGPLTETGNVRGRLIYANEVGNSYLDRYSREKNIFSGMLAFDLTDSDTLTVGYEDQKSNSNGASWGALPLTDASGKSLHYSSKSANIAQPWVYWDVHTTRAFAEWEHSFANDWKSRLTLTAMEHREDTEMFYIYADSTSSTGYTGLASKYKDKNRELDGDLSFSGPFSLGGREHQLTVGANVARSRNNESSLYGTSSYYTSVALLDALNGSIAKPTTYDIANAADTSNYTDRQKSVYAGARFSLTDDLHLITGARMLSADSDGENYGSGRDVRVHGKVTPYAGLVYDLTPEYSLYASYTEIFNPQYYLDSQGKVLDPLEGKSYEAGIKGHLLDNTLDVSAAVFHTRQDNVATYSGYDASLGGYLYEGMSYKSNGVELEASGELAPGLQISGGYTYVYITDADNDRGRKFIPRHALTSSMSYKLPMAPKVKVGGTVKWQSEIRNDDTPAANQSGYALVGLMAHYDIDPHWSTQLNLDNLTNQKYLQAVRYGQSNYGEPRNFTASVSWKF</sequence>
<evidence type="ECO:0000256" key="15">
    <source>
        <dbReference type="PROSITE-ProRule" id="PRU10144"/>
    </source>
</evidence>
<keyword evidence="5" id="KW-0410">Iron transport</keyword>
<keyword evidence="7" id="KW-0732">Signal</keyword>
<dbReference type="AlphaFoldDB" id="A0A0P9K5U0"/>
<feature type="domain" description="TonB-dependent receptor plug" evidence="18">
    <location>
        <begin position="66"/>
        <end position="165"/>
    </location>
</feature>
<dbReference type="GO" id="GO:0038023">
    <property type="term" value="F:signaling receptor activity"/>
    <property type="evidence" value="ECO:0007669"/>
    <property type="project" value="InterPro"/>
</dbReference>
<accession>A0A0P9K5U0</accession>
<evidence type="ECO:0000256" key="9">
    <source>
        <dbReference type="ARBA" id="ARBA00023065"/>
    </source>
</evidence>
<dbReference type="SUPFAM" id="SSF56935">
    <property type="entry name" value="Porins"/>
    <property type="match status" value="1"/>
</dbReference>
<dbReference type="InterPro" id="IPR010917">
    <property type="entry name" value="TonB_rcpt_CS"/>
</dbReference>
<keyword evidence="3 14" id="KW-0813">Transport</keyword>
<dbReference type="CDD" id="cd01347">
    <property type="entry name" value="ligand_gated_channel"/>
    <property type="match status" value="1"/>
</dbReference>
<keyword evidence="13 14" id="KW-0998">Cell outer membrane</keyword>
<dbReference type="InterPro" id="IPR010105">
    <property type="entry name" value="TonB_sidphr_rcpt"/>
</dbReference>
<dbReference type="Proteomes" id="UP000278587">
    <property type="component" value="Unassembled WGS sequence"/>
</dbReference>
<keyword evidence="6 14" id="KW-0812">Transmembrane</keyword>
<dbReference type="FunFam" id="2.170.130.10:FF:000010">
    <property type="entry name" value="Ferripyoverdine receptor"/>
    <property type="match status" value="1"/>
</dbReference>
<dbReference type="Pfam" id="PF07715">
    <property type="entry name" value="Plug"/>
    <property type="match status" value="1"/>
</dbReference>
<feature type="domain" description="TonB-dependent receptor-like beta-barrel" evidence="17">
    <location>
        <begin position="256"/>
        <end position="676"/>
    </location>
</feature>
<dbReference type="InterPro" id="IPR012910">
    <property type="entry name" value="Plug_dom"/>
</dbReference>
<dbReference type="RefSeq" id="WP_055009118.1">
    <property type="nucleotide sequence ID" value="NZ_LJPW01000078.1"/>
</dbReference>
<keyword evidence="9" id="KW-0406">Ion transport</keyword>
<evidence type="ECO:0000256" key="5">
    <source>
        <dbReference type="ARBA" id="ARBA00022496"/>
    </source>
</evidence>